<evidence type="ECO:0000313" key="7">
    <source>
        <dbReference type="Proteomes" id="UP000078542"/>
    </source>
</evidence>
<dbReference type="STRING" id="456900.A0A151ID34"/>
<dbReference type="GO" id="GO:0036038">
    <property type="term" value="C:MKS complex"/>
    <property type="evidence" value="ECO:0007669"/>
    <property type="project" value="TreeGrafter"/>
</dbReference>
<keyword evidence="4" id="KW-0206">Cytoskeleton</keyword>
<organism evidence="6 7">
    <name type="scientific">Cyphomyrmex costatus</name>
    <dbReference type="NCBI Taxonomy" id="456900"/>
    <lineage>
        <taxon>Eukaryota</taxon>
        <taxon>Metazoa</taxon>
        <taxon>Ecdysozoa</taxon>
        <taxon>Arthropoda</taxon>
        <taxon>Hexapoda</taxon>
        <taxon>Insecta</taxon>
        <taxon>Pterygota</taxon>
        <taxon>Neoptera</taxon>
        <taxon>Endopterygota</taxon>
        <taxon>Hymenoptera</taxon>
        <taxon>Apocrita</taxon>
        <taxon>Aculeata</taxon>
        <taxon>Formicoidea</taxon>
        <taxon>Formicidae</taxon>
        <taxon>Myrmicinae</taxon>
        <taxon>Cyphomyrmex</taxon>
    </lineage>
</organism>
<keyword evidence="7" id="KW-1185">Reference proteome</keyword>
<evidence type="ECO:0000256" key="2">
    <source>
        <dbReference type="ARBA" id="ARBA00022490"/>
    </source>
</evidence>
<sequence length="378" mass="44177">MPYRQGSNPIVIYRCEKSYLSVKNQTALPALRNRKSFQERYNKNVIQDRITNTTIQSNHYLYTERTTMYVMADLSRRDEPTTIESTDSETLLCTVTYDKVRKLLTISPDFTLGDEQHYNVTNDYGVRFNYRIEHISEERTPLELQEHLEDVRREVQQQLSYKETELYKELQLPPANLSALVISLDIVSARNFSYDGLFVTYFIDLPQHWSTNQKERLVGRTQKSLLDNKTAHFSYCTDICLYYPSNEVQSLSNNASSRWPRLLFSVASLDSWTRYRMEGYAALPIPMTPDRYKFTIPTWRAKGSIIDTLRRFFVGGSYELEDITFCGIPISHEDRVLDKSNLKIVPISTDTLINNVENVLEQFQAAKERMIRIRTINS</sequence>
<evidence type="ECO:0000256" key="4">
    <source>
        <dbReference type="ARBA" id="ARBA00023212"/>
    </source>
</evidence>
<keyword evidence="3" id="KW-0970">Cilium biogenesis/degradation</keyword>
<dbReference type="GO" id="GO:0060271">
    <property type="term" value="P:cilium assembly"/>
    <property type="evidence" value="ECO:0007669"/>
    <property type="project" value="TreeGrafter"/>
</dbReference>
<evidence type="ECO:0000256" key="5">
    <source>
        <dbReference type="ARBA" id="ARBA00023273"/>
    </source>
</evidence>
<evidence type="ECO:0000256" key="3">
    <source>
        <dbReference type="ARBA" id="ARBA00022794"/>
    </source>
</evidence>
<gene>
    <name evidence="6" type="ORF">ALC62_10999</name>
</gene>
<evidence type="ECO:0000313" key="6">
    <source>
        <dbReference type="EMBL" id="KYM98296.1"/>
    </source>
</evidence>
<dbReference type="AlphaFoldDB" id="A0A151ID34"/>
<dbReference type="Pfam" id="PF07162">
    <property type="entry name" value="B9-C2"/>
    <property type="match status" value="1"/>
</dbReference>
<comment type="subcellular location">
    <subcellularLocation>
        <location evidence="1">Cytoplasm</location>
        <location evidence="1">Cytoskeleton</location>
        <location evidence="1">Cilium basal body</location>
    </subcellularLocation>
</comment>
<reference evidence="6 7" key="1">
    <citation type="submission" date="2016-03" db="EMBL/GenBank/DDBJ databases">
        <title>Cyphomyrmex costatus WGS genome.</title>
        <authorList>
            <person name="Nygaard S."/>
            <person name="Hu H."/>
            <person name="Boomsma J."/>
            <person name="Zhang G."/>
        </authorList>
    </citation>
    <scope>NUCLEOTIDE SEQUENCE [LARGE SCALE GENOMIC DNA]</scope>
    <source>
        <strain evidence="6">MS0001</strain>
        <tissue evidence="6">Whole body</tissue>
    </source>
</reference>
<dbReference type="PANTHER" id="PTHR12968">
    <property type="entry name" value="B9 DOMAIN-CONTAINING"/>
    <property type="match status" value="1"/>
</dbReference>
<dbReference type="PANTHER" id="PTHR12968:SF4">
    <property type="entry name" value="TECTONIC-LIKE COMPLEX MEMBER MKS1"/>
    <property type="match status" value="1"/>
</dbReference>
<name>A0A151ID34_9HYME</name>
<keyword evidence="5" id="KW-0966">Cell projection</keyword>
<keyword evidence="2" id="KW-0963">Cytoplasm</keyword>
<dbReference type="Proteomes" id="UP000078542">
    <property type="component" value="Unassembled WGS sequence"/>
</dbReference>
<evidence type="ECO:0000256" key="1">
    <source>
        <dbReference type="ARBA" id="ARBA00004120"/>
    </source>
</evidence>
<accession>A0A151ID34</accession>
<protein>
    <submittedName>
        <fullName evidence="6">Meckel syndrome type 1 protein</fullName>
    </submittedName>
</protein>
<proteinExistence type="predicted"/>
<dbReference type="PROSITE" id="PS51381">
    <property type="entry name" value="C2_B9"/>
    <property type="match status" value="1"/>
</dbReference>
<dbReference type="EMBL" id="KQ977991">
    <property type="protein sequence ID" value="KYM98296.1"/>
    <property type="molecule type" value="Genomic_DNA"/>
</dbReference>
<dbReference type="InterPro" id="IPR010796">
    <property type="entry name" value="C2_B9-type_dom"/>
</dbReference>